<dbReference type="PANTHER" id="PTHR37299:SF1">
    <property type="entry name" value="STAGE 0 SPORULATION PROTEIN A HOMOLOG"/>
    <property type="match status" value="1"/>
</dbReference>
<dbReference type="Gene3D" id="3.40.50.2300">
    <property type="match status" value="1"/>
</dbReference>
<dbReference type="InterPro" id="IPR001789">
    <property type="entry name" value="Sig_transdc_resp-reg_receiver"/>
</dbReference>
<dbReference type="Pfam" id="PF04397">
    <property type="entry name" value="LytTR"/>
    <property type="match status" value="1"/>
</dbReference>
<dbReference type="PROSITE" id="PS50930">
    <property type="entry name" value="HTH_LYTTR"/>
    <property type="match status" value="1"/>
</dbReference>
<dbReference type="OrthoDB" id="2168082at2"/>
<dbReference type="GO" id="GO:0003677">
    <property type="term" value="F:DNA binding"/>
    <property type="evidence" value="ECO:0007669"/>
    <property type="project" value="InterPro"/>
</dbReference>
<organism evidence="4 5">
    <name type="scientific">Chryseobacterium piperi</name>
    <dbReference type="NCBI Taxonomy" id="558152"/>
    <lineage>
        <taxon>Bacteria</taxon>
        <taxon>Pseudomonadati</taxon>
        <taxon>Bacteroidota</taxon>
        <taxon>Flavobacteriia</taxon>
        <taxon>Flavobacteriales</taxon>
        <taxon>Weeksellaceae</taxon>
        <taxon>Chryseobacterium group</taxon>
        <taxon>Chryseobacterium</taxon>
    </lineage>
</organism>
<evidence type="ECO:0000313" key="4">
    <source>
        <dbReference type="EMBL" id="KFF26144.1"/>
    </source>
</evidence>
<reference evidence="4 5" key="1">
    <citation type="submission" date="2014-07" db="EMBL/GenBank/DDBJ databases">
        <title>Genome of Chryseobacterium piperi CTM.</title>
        <authorList>
            <person name="Pipes S.E."/>
            <person name="Stropko S.J."/>
            <person name="Newman J.D."/>
        </authorList>
    </citation>
    <scope>NUCLEOTIDE SEQUENCE [LARGE SCALE GENOMIC DNA]</scope>
    <source>
        <strain evidence="4 5">CTM</strain>
    </source>
</reference>
<dbReference type="InterPro" id="IPR046947">
    <property type="entry name" value="LytR-like"/>
</dbReference>
<feature type="modified residue" description="4-aspartylphosphate" evidence="1">
    <location>
        <position position="56"/>
    </location>
</feature>
<dbReference type="PROSITE" id="PS50110">
    <property type="entry name" value="RESPONSE_REGULATORY"/>
    <property type="match status" value="1"/>
</dbReference>
<evidence type="ECO:0000259" key="2">
    <source>
        <dbReference type="PROSITE" id="PS50110"/>
    </source>
</evidence>
<evidence type="ECO:0000313" key="5">
    <source>
        <dbReference type="Proteomes" id="UP000028709"/>
    </source>
</evidence>
<dbReference type="PANTHER" id="PTHR37299">
    <property type="entry name" value="TRANSCRIPTIONAL REGULATOR-RELATED"/>
    <property type="match status" value="1"/>
</dbReference>
<dbReference type="eggNOG" id="COG3279">
    <property type="taxonomic scope" value="Bacteria"/>
</dbReference>
<comment type="caution">
    <text evidence="4">The sequence shown here is derived from an EMBL/GenBank/DDBJ whole genome shotgun (WGS) entry which is preliminary data.</text>
</comment>
<evidence type="ECO:0000259" key="3">
    <source>
        <dbReference type="PROSITE" id="PS50930"/>
    </source>
</evidence>
<proteinExistence type="predicted"/>
<dbReference type="SUPFAM" id="SSF52172">
    <property type="entry name" value="CheY-like"/>
    <property type="match status" value="1"/>
</dbReference>
<dbReference type="Pfam" id="PF00072">
    <property type="entry name" value="Response_reg"/>
    <property type="match status" value="1"/>
</dbReference>
<protein>
    <submittedName>
        <fullName evidence="4">Transcriptional regulator</fullName>
    </submittedName>
</protein>
<dbReference type="InterPro" id="IPR007492">
    <property type="entry name" value="LytTR_DNA-bd_dom"/>
</dbReference>
<keyword evidence="5" id="KW-1185">Reference proteome</keyword>
<sequence>MSNLTIVNVDDEYPALQLVKQYCAQIEGVDLQASFQDPVAALEYLKENKVDLVILDINMPGINGVDLLQQLPYKPLCIFITLETQHAVKAFELDVVHYLVKPVDLETFKKAVNKAKDYLQFKNAASHTEEDNFIMFKSNYIMNKVFLKDILWIQGFGEYIILVTVLKKYMILERMSNFEEKFQSFGFIRVHKSYIVLSSHIDSYDVKYVYLKGGDKIPLGRTYKTLLKDYLGK</sequence>
<accession>A0A086BB30</accession>
<dbReference type="SMART" id="SM00850">
    <property type="entry name" value="LytTR"/>
    <property type="match status" value="1"/>
</dbReference>
<dbReference type="KEGG" id="cpip:CJF12_17500"/>
<dbReference type="STRING" id="558152.IQ37_11925"/>
<dbReference type="EMBL" id="JPRJ01000020">
    <property type="protein sequence ID" value="KFF26144.1"/>
    <property type="molecule type" value="Genomic_DNA"/>
</dbReference>
<dbReference type="Gene3D" id="2.40.50.1020">
    <property type="entry name" value="LytTr DNA-binding domain"/>
    <property type="match status" value="1"/>
</dbReference>
<name>A0A086BB30_9FLAO</name>
<dbReference type="SMART" id="SM00448">
    <property type="entry name" value="REC"/>
    <property type="match status" value="1"/>
</dbReference>
<dbReference type="AlphaFoldDB" id="A0A086BB30"/>
<keyword evidence="1" id="KW-0597">Phosphoprotein</keyword>
<dbReference type="InterPro" id="IPR011006">
    <property type="entry name" value="CheY-like_superfamily"/>
</dbReference>
<feature type="domain" description="Response regulatory" evidence="2">
    <location>
        <begin position="5"/>
        <end position="116"/>
    </location>
</feature>
<dbReference type="RefSeq" id="WP_034685322.1">
    <property type="nucleotide sequence ID" value="NZ_CP023049.2"/>
</dbReference>
<gene>
    <name evidence="4" type="ORF">IQ37_11925</name>
</gene>
<dbReference type="Proteomes" id="UP000028709">
    <property type="component" value="Unassembled WGS sequence"/>
</dbReference>
<feature type="domain" description="HTH LytTR-type" evidence="3">
    <location>
        <begin position="147"/>
        <end position="233"/>
    </location>
</feature>
<dbReference type="GO" id="GO:0000156">
    <property type="term" value="F:phosphorelay response regulator activity"/>
    <property type="evidence" value="ECO:0007669"/>
    <property type="project" value="InterPro"/>
</dbReference>
<evidence type="ECO:0000256" key="1">
    <source>
        <dbReference type="PROSITE-ProRule" id="PRU00169"/>
    </source>
</evidence>